<dbReference type="InterPro" id="IPR008881">
    <property type="entry name" value="Trigger_fac_ribosome-bd_bac"/>
</dbReference>
<dbReference type="InterPro" id="IPR005215">
    <property type="entry name" value="Trig_fac"/>
</dbReference>
<dbReference type="PANTHER" id="PTHR30560:SF3">
    <property type="entry name" value="TRIGGER FACTOR-LIKE PROTEIN TIG, CHLOROPLASTIC"/>
    <property type="match status" value="1"/>
</dbReference>
<protein>
    <submittedName>
        <fullName evidence="2">Trigger factor</fullName>
        <ecNumber evidence="2">5.2.1.8</ecNumber>
    </submittedName>
</protein>
<dbReference type="GO" id="GO:0003755">
    <property type="term" value="F:peptidyl-prolyl cis-trans isomerase activity"/>
    <property type="evidence" value="ECO:0007669"/>
    <property type="project" value="UniProtKB-EC"/>
</dbReference>
<dbReference type="GO" id="GO:0043335">
    <property type="term" value="P:protein unfolding"/>
    <property type="evidence" value="ECO:0007669"/>
    <property type="project" value="TreeGrafter"/>
</dbReference>
<proteinExistence type="predicted"/>
<dbReference type="GO" id="GO:0051083">
    <property type="term" value="P:'de novo' cotranslational protein folding"/>
    <property type="evidence" value="ECO:0007669"/>
    <property type="project" value="TreeGrafter"/>
</dbReference>
<dbReference type="GO" id="GO:0043022">
    <property type="term" value="F:ribosome binding"/>
    <property type="evidence" value="ECO:0007669"/>
    <property type="project" value="TreeGrafter"/>
</dbReference>
<dbReference type="InterPro" id="IPR036611">
    <property type="entry name" value="Trigger_fac_ribosome-bd_sf"/>
</dbReference>
<dbReference type="NCBIfam" id="TIGR00115">
    <property type="entry name" value="tig"/>
    <property type="match status" value="1"/>
</dbReference>
<dbReference type="GO" id="GO:0015031">
    <property type="term" value="P:protein transport"/>
    <property type="evidence" value="ECO:0007669"/>
    <property type="project" value="InterPro"/>
</dbReference>
<dbReference type="GO" id="GO:0044183">
    <property type="term" value="F:protein folding chaperone"/>
    <property type="evidence" value="ECO:0007669"/>
    <property type="project" value="TreeGrafter"/>
</dbReference>
<dbReference type="SUPFAM" id="SSF109998">
    <property type="entry name" value="Triger factor/SurA peptide-binding domain-like"/>
    <property type="match status" value="1"/>
</dbReference>
<keyword evidence="3" id="KW-1185">Reference proteome</keyword>
<comment type="caution">
    <text evidence="2">The sequence shown here is derived from an EMBL/GenBank/DDBJ whole genome shotgun (WGS) entry which is preliminary data.</text>
</comment>
<organism evidence="2 3">
    <name type="scientific">Apibacter muscae</name>
    <dbReference type="NCBI Taxonomy" id="2509004"/>
    <lineage>
        <taxon>Bacteria</taxon>
        <taxon>Pseudomonadati</taxon>
        <taxon>Bacteroidota</taxon>
        <taxon>Flavobacteriia</taxon>
        <taxon>Flavobacteriales</taxon>
        <taxon>Weeksellaceae</taxon>
        <taxon>Apibacter</taxon>
    </lineage>
</organism>
<evidence type="ECO:0000313" key="3">
    <source>
        <dbReference type="Proteomes" id="UP000319499"/>
    </source>
</evidence>
<dbReference type="OrthoDB" id="9767721at2"/>
<dbReference type="PANTHER" id="PTHR30560">
    <property type="entry name" value="TRIGGER FACTOR CHAPERONE AND PEPTIDYL-PROLYL CIS/TRANS ISOMERASE"/>
    <property type="match status" value="1"/>
</dbReference>
<dbReference type="Gene3D" id="1.10.3120.10">
    <property type="entry name" value="Trigger factor, C-terminal domain"/>
    <property type="match status" value="1"/>
</dbReference>
<dbReference type="EMBL" id="SELH01000023">
    <property type="protein sequence ID" value="TWP27316.1"/>
    <property type="molecule type" value="Genomic_DNA"/>
</dbReference>
<dbReference type="RefSeq" id="WP_146262663.1">
    <property type="nucleotide sequence ID" value="NZ_SELG01000038.1"/>
</dbReference>
<dbReference type="EC" id="5.2.1.8" evidence="2"/>
<keyword evidence="2" id="KW-0413">Isomerase</keyword>
<dbReference type="InterPro" id="IPR027304">
    <property type="entry name" value="Trigger_fact/SurA_dom_sf"/>
</dbReference>
<dbReference type="AlphaFoldDB" id="A0A563DAS9"/>
<dbReference type="InterPro" id="IPR037041">
    <property type="entry name" value="Trigger_fac_C_sf"/>
</dbReference>
<name>A0A563DAS9_9FLAO</name>
<accession>A0A563DAS9</accession>
<dbReference type="Proteomes" id="UP000319499">
    <property type="component" value="Unassembled WGS sequence"/>
</dbReference>
<reference evidence="2 3" key="1">
    <citation type="submission" date="2019-02" db="EMBL/GenBank/DDBJ databases">
        <title>Apibacter muscae sp. nov.: a novel member of the house fly microbiota.</title>
        <authorList>
            <person name="Park R."/>
        </authorList>
    </citation>
    <scope>NUCLEOTIDE SEQUENCE [LARGE SCALE GENOMIC DNA]</scope>
    <source>
        <strain evidence="2 3">AL1</strain>
    </source>
</reference>
<sequence length="450" mass="52093">MNVTQNKIDNLNTVVSITIKPEDYKPKVEKALKDYQKKLNMPGFRKGKAPMGIIKKQYEGAVTFEEINKVLNDSLSNFISENKLNILGQPLPKTNDNLDVNANELTFDFELGLAPEFSVDLSKAKIDYYKIEASEKEINETIEKMQTQLGQIIDVDQIENGGHFSAQVEEIDENNQSIEEGIKTNITFIVDDLKNKDLFIGKKSGEIVEINAQDIFNDPHQLQHFLGLSHEQAHDFNGKLKITIEKPSKRTKAEVNQELFDKVYGKDKVSSEQELRDKIKEELEGYYKRESDNKFMNDSVEWLFENINFDLPEEFLKKYIKNSSKEPLNDDEVNSEYEKSEKSLRYQLIEGQILSDNKISIQYNDLVEFTRDQMKQQFAMYGYNDIPEAELNKYVANAMKNEEQVRQASNNLIQQNLFNIFDKQIGKVEKIVPLEEFNSMIKEENAKSKN</sequence>
<gene>
    <name evidence="2" type="primary">tig</name>
    <name evidence="2" type="ORF">ETU09_07680</name>
</gene>
<dbReference type="Pfam" id="PF05697">
    <property type="entry name" value="Trigger_N"/>
    <property type="match status" value="1"/>
</dbReference>
<evidence type="ECO:0000313" key="2">
    <source>
        <dbReference type="EMBL" id="TWP27316.1"/>
    </source>
</evidence>
<evidence type="ECO:0000259" key="1">
    <source>
        <dbReference type="Pfam" id="PF05697"/>
    </source>
</evidence>
<dbReference type="Gene3D" id="3.30.70.1050">
    <property type="entry name" value="Trigger factor ribosome-binding domain"/>
    <property type="match status" value="1"/>
</dbReference>
<feature type="domain" description="Trigger factor ribosome-binding bacterial" evidence="1">
    <location>
        <begin position="1"/>
        <end position="145"/>
    </location>
</feature>
<dbReference type="SUPFAM" id="SSF102735">
    <property type="entry name" value="Trigger factor ribosome-binding domain"/>
    <property type="match status" value="1"/>
</dbReference>
<dbReference type="PIRSF" id="PIRSF003095">
    <property type="entry name" value="Trigger_factor"/>
    <property type="match status" value="1"/>
</dbReference>